<evidence type="ECO:0000313" key="3">
    <source>
        <dbReference type="Proteomes" id="UP000234681"/>
    </source>
</evidence>
<organism evidence="2 3">
    <name type="scientific">Rattus norvegicus</name>
    <name type="common">Rat</name>
    <dbReference type="NCBI Taxonomy" id="10116"/>
    <lineage>
        <taxon>Eukaryota</taxon>
        <taxon>Metazoa</taxon>
        <taxon>Chordata</taxon>
        <taxon>Craniata</taxon>
        <taxon>Vertebrata</taxon>
        <taxon>Euteleostomi</taxon>
        <taxon>Mammalia</taxon>
        <taxon>Eutheria</taxon>
        <taxon>Euarchontoglires</taxon>
        <taxon>Glires</taxon>
        <taxon>Rodentia</taxon>
        <taxon>Myomorpha</taxon>
        <taxon>Muroidea</taxon>
        <taxon>Muridae</taxon>
        <taxon>Murinae</taxon>
        <taxon>Rattus</taxon>
    </lineage>
</organism>
<feature type="compositionally biased region" description="Polar residues" evidence="1">
    <location>
        <begin position="51"/>
        <end position="61"/>
    </location>
</feature>
<name>A6J9F5_RAT</name>
<feature type="non-terminal residue" evidence="2">
    <location>
        <position position="99"/>
    </location>
</feature>
<evidence type="ECO:0000256" key="1">
    <source>
        <dbReference type="SAM" id="MobiDB-lite"/>
    </source>
</evidence>
<feature type="region of interest" description="Disordered" evidence="1">
    <location>
        <begin position="47"/>
        <end position="66"/>
    </location>
</feature>
<dbReference type="EMBL" id="CH473979">
    <property type="protein sequence ID" value="EDM07929.1"/>
    <property type="molecule type" value="Genomic_DNA"/>
</dbReference>
<dbReference type="AlphaFoldDB" id="A6J9F5"/>
<proteinExistence type="predicted"/>
<dbReference type="Proteomes" id="UP000234681">
    <property type="component" value="Chromosome 1"/>
</dbReference>
<reference evidence="2 3" key="1">
    <citation type="submission" date="2005-09" db="EMBL/GenBank/DDBJ databases">
        <authorList>
            <person name="Mural R.J."/>
            <person name="Li P.W."/>
            <person name="Adams M.D."/>
            <person name="Amanatides P.G."/>
            <person name="Baden-Tillson H."/>
            <person name="Barnstead M."/>
            <person name="Chin S.H."/>
            <person name="Dew I."/>
            <person name="Evans C.A."/>
            <person name="Ferriera S."/>
            <person name="Flanigan M."/>
            <person name="Fosler C."/>
            <person name="Glodek A."/>
            <person name="Gu Z."/>
            <person name="Holt R.A."/>
            <person name="Jennings D."/>
            <person name="Kraft C.L."/>
            <person name="Lu F."/>
            <person name="Nguyen T."/>
            <person name="Nusskern D.R."/>
            <person name="Pfannkoch C.M."/>
            <person name="Sitter C."/>
            <person name="Sutton G.G."/>
            <person name="Venter J.C."/>
            <person name="Wang Z."/>
            <person name="Woodage T."/>
            <person name="Zheng X.H."/>
            <person name="Zhong F."/>
        </authorList>
    </citation>
    <scope>NUCLEOTIDE SEQUENCE [LARGE SCALE GENOMIC DNA]</scope>
    <source>
        <strain>BN</strain>
        <strain evidence="3">Sprague-Dawley</strain>
    </source>
</reference>
<feature type="compositionally biased region" description="Basic and acidic residues" evidence="1">
    <location>
        <begin position="1"/>
        <end position="12"/>
    </location>
</feature>
<sequence>MAVKEETDRPSPELETGYDAENISPENPINNGKFLKQSIKQLSRTFDFKDSSSSNGPNYSTFHGLKDCQGDADQQITNKEEMPPYTCQTLAHNIERAYE</sequence>
<evidence type="ECO:0000313" key="2">
    <source>
        <dbReference type="EMBL" id="EDM07929.1"/>
    </source>
</evidence>
<feature type="region of interest" description="Disordered" evidence="1">
    <location>
        <begin position="1"/>
        <end position="31"/>
    </location>
</feature>
<gene>
    <name evidence="2" type="ORF">rCG_63545</name>
</gene>
<protein>
    <submittedName>
        <fullName evidence="2">RCG63545</fullName>
    </submittedName>
</protein>
<accession>A6J9F5</accession>